<dbReference type="AlphaFoldDB" id="A0A916N511"/>
<dbReference type="EMBL" id="CAJRAF010000002">
    <property type="protein sequence ID" value="CAG5003128.1"/>
    <property type="molecule type" value="Genomic_DNA"/>
</dbReference>
<proteinExistence type="predicted"/>
<reference evidence="1" key="1">
    <citation type="submission" date="2021-04" db="EMBL/GenBank/DDBJ databases">
        <authorList>
            <person name="Rodrigo-Torres L."/>
            <person name="Arahal R. D."/>
            <person name="Lucena T."/>
        </authorList>
    </citation>
    <scope>NUCLEOTIDE SEQUENCE</scope>
    <source>
        <strain evidence="1">CECT 9275</strain>
    </source>
</reference>
<keyword evidence="2" id="KW-1185">Reference proteome</keyword>
<accession>A0A916N511</accession>
<comment type="caution">
    <text evidence="1">The sequence shown here is derived from an EMBL/GenBank/DDBJ whole genome shotgun (WGS) entry which is preliminary data.</text>
</comment>
<evidence type="ECO:0000313" key="2">
    <source>
        <dbReference type="Proteomes" id="UP000680038"/>
    </source>
</evidence>
<organism evidence="1 2">
    <name type="scientific">Dyadobacter helix</name>
    <dbReference type="NCBI Taxonomy" id="2822344"/>
    <lineage>
        <taxon>Bacteria</taxon>
        <taxon>Pseudomonadati</taxon>
        <taxon>Bacteroidota</taxon>
        <taxon>Cytophagia</taxon>
        <taxon>Cytophagales</taxon>
        <taxon>Spirosomataceae</taxon>
        <taxon>Dyadobacter</taxon>
    </lineage>
</organism>
<sequence>MSQGGGKLNGKEIIAADPEALESLIKTYQETEQQQRQLLQEWRVHNSLTDLTETKHRI</sequence>
<evidence type="ECO:0000313" key="1">
    <source>
        <dbReference type="EMBL" id="CAG5003128.1"/>
    </source>
</evidence>
<dbReference type="Proteomes" id="UP000680038">
    <property type="component" value="Unassembled WGS sequence"/>
</dbReference>
<gene>
    <name evidence="1" type="ORF">DYBT9275_03065</name>
</gene>
<name>A0A916N511_9BACT</name>
<protein>
    <submittedName>
        <fullName evidence="1">Uncharacterized protein</fullName>
    </submittedName>
</protein>